<evidence type="ECO:0000256" key="2">
    <source>
        <dbReference type="ARBA" id="ARBA00009696"/>
    </source>
</evidence>
<evidence type="ECO:0000256" key="3">
    <source>
        <dbReference type="ARBA" id="ARBA00011245"/>
    </source>
</evidence>
<dbReference type="Pfam" id="PF03550">
    <property type="entry name" value="LolB"/>
    <property type="match status" value="1"/>
</dbReference>
<evidence type="ECO:0000256" key="1">
    <source>
        <dbReference type="ARBA" id="ARBA00004459"/>
    </source>
</evidence>
<reference evidence="14 15" key="1">
    <citation type="submission" date="2018-06" db="EMBL/GenBank/DDBJ databases">
        <authorList>
            <consortium name="Pathogen Informatics"/>
            <person name="Doyle S."/>
        </authorList>
    </citation>
    <scope>NUCLEOTIDE SEQUENCE [LARGE SCALE GENOMIC DNA]</scope>
    <source>
        <strain evidence="14 15">NCTC13336</strain>
    </source>
</reference>
<dbReference type="OrthoDB" id="5296388at2"/>
<name>A0A377QZ63_9NEIS</name>
<evidence type="ECO:0000256" key="9">
    <source>
        <dbReference type="ARBA" id="ARBA00023139"/>
    </source>
</evidence>
<dbReference type="AlphaFoldDB" id="A0A377QZ63"/>
<sequence length="196" mass="21352">MNLPVLPLVFSLLLLAGCAGVGSVPTQWQPPRDNADFTADGRLAVQTEGRGSYANFDWARQNGVQTIDINTPLGNTIGRLCRDPQGVLAVNSKGERFEAANVRELSERLLGFVLPLQYLDLWAHGQWSADEPHQTAADGSLRQAGWDISRSTRADGSVRTLSMTDGKLSLRLVFDSMRPSENSTDAPNRCAARNNS</sequence>
<dbReference type="EMBL" id="UGJJ01000001">
    <property type="protein sequence ID" value="STR00282.1"/>
    <property type="molecule type" value="Genomic_DNA"/>
</dbReference>
<keyword evidence="10" id="KW-0143">Chaperone</keyword>
<dbReference type="SUPFAM" id="SSF89392">
    <property type="entry name" value="Prokaryotic lipoproteins and lipoprotein localization factors"/>
    <property type="match status" value="1"/>
</dbReference>
<protein>
    <recommendedName>
        <fullName evidence="4">Outer-membrane lipoprotein LolB</fullName>
    </recommendedName>
</protein>
<accession>A0A377QZ63</accession>
<dbReference type="GO" id="GO:0015031">
    <property type="term" value="P:protein transport"/>
    <property type="evidence" value="ECO:0007669"/>
    <property type="project" value="UniProtKB-KW"/>
</dbReference>
<keyword evidence="8" id="KW-0472">Membrane</keyword>
<organism evidence="14 15">
    <name type="scientific">Kingella potus</name>
    <dbReference type="NCBI Taxonomy" id="265175"/>
    <lineage>
        <taxon>Bacteria</taxon>
        <taxon>Pseudomonadati</taxon>
        <taxon>Pseudomonadota</taxon>
        <taxon>Betaproteobacteria</taxon>
        <taxon>Neisseriales</taxon>
        <taxon>Neisseriaceae</taxon>
        <taxon>Kingella</taxon>
    </lineage>
</organism>
<keyword evidence="5" id="KW-0813">Transport</keyword>
<feature type="chain" id="PRO_5016746754" description="Outer-membrane lipoprotein LolB" evidence="13">
    <location>
        <begin position="22"/>
        <end position="196"/>
    </location>
</feature>
<dbReference type="Gene3D" id="2.50.20.10">
    <property type="entry name" value="Lipoprotein localisation LolA/LolB/LppX"/>
    <property type="match status" value="1"/>
</dbReference>
<evidence type="ECO:0000313" key="15">
    <source>
        <dbReference type="Proteomes" id="UP000254293"/>
    </source>
</evidence>
<evidence type="ECO:0000256" key="4">
    <source>
        <dbReference type="ARBA" id="ARBA00016202"/>
    </source>
</evidence>
<dbReference type="GO" id="GO:0009279">
    <property type="term" value="C:cell outer membrane"/>
    <property type="evidence" value="ECO:0007669"/>
    <property type="project" value="UniProtKB-SubCell"/>
</dbReference>
<comment type="subcellular location">
    <subcellularLocation>
        <location evidence="1">Cell outer membrane</location>
        <topology evidence="1">Lipid-anchor</topology>
    </subcellularLocation>
</comment>
<comment type="subunit">
    <text evidence="3">Monomer.</text>
</comment>
<keyword evidence="6 13" id="KW-0732">Signal</keyword>
<evidence type="ECO:0000256" key="12">
    <source>
        <dbReference type="ARBA" id="ARBA00023288"/>
    </source>
</evidence>
<evidence type="ECO:0000256" key="11">
    <source>
        <dbReference type="ARBA" id="ARBA00023237"/>
    </source>
</evidence>
<evidence type="ECO:0000256" key="10">
    <source>
        <dbReference type="ARBA" id="ARBA00023186"/>
    </source>
</evidence>
<dbReference type="Proteomes" id="UP000254293">
    <property type="component" value="Unassembled WGS sequence"/>
</dbReference>
<dbReference type="InterPro" id="IPR004565">
    <property type="entry name" value="OM_lipoprot_LolB"/>
</dbReference>
<proteinExistence type="inferred from homology"/>
<evidence type="ECO:0000256" key="5">
    <source>
        <dbReference type="ARBA" id="ARBA00022448"/>
    </source>
</evidence>
<keyword evidence="9" id="KW-0564">Palmitate</keyword>
<keyword evidence="11" id="KW-0998">Cell outer membrane</keyword>
<keyword evidence="7" id="KW-0653">Protein transport</keyword>
<gene>
    <name evidence="14" type="primary">lolB</name>
    <name evidence="14" type="ORF">NCTC13336_00483</name>
</gene>
<evidence type="ECO:0000256" key="8">
    <source>
        <dbReference type="ARBA" id="ARBA00023136"/>
    </source>
</evidence>
<dbReference type="RefSeq" id="WP_115307573.1">
    <property type="nucleotide sequence ID" value="NZ_UGJJ01000001.1"/>
</dbReference>
<keyword evidence="15" id="KW-1185">Reference proteome</keyword>
<feature type="signal peptide" evidence="13">
    <location>
        <begin position="1"/>
        <end position="21"/>
    </location>
</feature>
<dbReference type="InterPro" id="IPR029046">
    <property type="entry name" value="LolA/LolB/LppX"/>
</dbReference>
<evidence type="ECO:0000256" key="7">
    <source>
        <dbReference type="ARBA" id="ARBA00022927"/>
    </source>
</evidence>
<evidence type="ECO:0000313" key="14">
    <source>
        <dbReference type="EMBL" id="STR00282.1"/>
    </source>
</evidence>
<keyword evidence="12 14" id="KW-0449">Lipoprotein</keyword>
<comment type="similarity">
    <text evidence="2">Belongs to the LolB family.</text>
</comment>
<evidence type="ECO:0000256" key="13">
    <source>
        <dbReference type="SAM" id="SignalP"/>
    </source>
</evidence>
<evidence type="ECO:0000256" key="6">
    <source>
        <dbReference type="ARBA" id="ARBA00022729"/>
    </source>
</evidence>
<dbReference type="CDD" id="cd16326">
    <property type="entry name" value="LolB"/>
    <property type="match status" value="1"/>
</dbReference>